<feature type="transmembrane region" description="Helical" evidence="7">
    <location>
        <begin position="249"/>
        <end position="272"/>
    </location>
</feature>
<evidence type="ECO:0000256" key="6">
    <source>
        <dbReference type="ARBA" id="ARBA00023136"/>
    </source>
</evidence>
<dbReference type="GO" id="GO:0005886">
    <property type="term" value="C:plasma membrane"/>
    <property type="evidence" value="ECO:0007669"/>
    <property type="project" value="UniProtKB-SubCell"/>
</dbReference>
<evidence type="ECO:0000259" key="8">
    <source>
        <dbReference type="PROSITE" id="PS50928"/>
    </source>
</evidence>
<accession>E4Q993</accession>
<feature type="transmembrane region" description="Helical" evidence="7">
    <location>
        <begin position="20"/>
        <end position="39"/>
    </location>
</feature>
<keyword evidence="10" id="KW-1185">Reference proteome</keyword>
<dbReference type="eggNOG" id="COG0395">
    <property type="taxonomic scope" value="Bacteria"/>
</dbReference>
<comment type="similarity">
    <text evidence="7">Belongs to the binding-protein-dependent transport system permease family.</text>
</comment>
<dbReference type="OrthoDB" id="9771544at2"/>
<dbReference type="Proteomes" id="UP000006890">
    <property type="component" value="Chromosome"/>
</dbReference>
<sequence length="288" mass="32279">MAKLNAASHKKVNRSVYGNAVIFVILFIFGMFTALPLWYTVVSAFKPFDEIFIFPPRLYVRRPTLDNFVLMFQLATNMWVPFSRYLFNSLFICVVGTVGHILIASLAAYPLAKHSFAAKKAINEIIVLALLFTPQVTYIPLYIVMSRLHLIDTYWALILPAWQMTLGLYLMKQFMTQIPDSLLEAGKIDGANELLIWWKIVMPNVKPAWLTLTILLFQQLWNQTGGSFIFSENLKVLPTLLQQIAAGGIARAGVGAAVALFLMIPPIILFIISQSSVMETMVSAGIKG</sequence>
<dbReference type="GO" id="GO:0055085">
    <property type="term" value="P:transmembrane transport"/>
    <property type="evidence" value="ECO:0007669"/>
    <property type="project" value="InterPro"/>
</dbReference>
<name>E4Q993_CALH1</name>
<feature type="domain" description="ABC transmembrane type-1" evidence="8">
    <location>
        <begin position="86"/>
        <end position="273"/>
    </location>
</feature>
<dbReference type="PANTHER" id="PTHR43744">
    <property type="entry name" value="ABC TRANSPORTER PERMEASE PROTEIN MG189-RELATED-RELATED"/>
    <property type="match status" value="1"/>
</dbReference>
<keyword evidence="4 7" id="KW-0812">Transmembrane</keyword>
<keyword evidence="2 7" id="KW-0813">Transport</keyword>
<comment type="subcellular location">
    <subcellularLocation>
        <location evidence="1 7">Cell membrane</location>
        <topology evidence="1 7">Multi-pass membrane protein</topology>
    </subcellularLocation>
</comment>
<evidence type="ECO:0000256" key="5">
    <source>
        <dbReference type="ARBA" id="ARBA00022989"/>
    </source>
</evidence>
<reference key="1">
    <citation type="submission" date="2010-09" db="EMBL/GenBank/DDBJ databases">
        <title>Complete sequence of Caldicellulosiruptor hydrothermalis 108.</title>
        <authorList>
            <consortium name="US DOE Joint Genome Institute"/>
            <person name="Lucas S."/>
            <person name="Copeland A."/>
            <person name="Lapidus A."/>
            <person name="Cheng J.-F."/>
            <person name="Bruce D."/>
            <person name="Goodwin L."/>
            <person name="Pitluck S."/>
            <person name="Davenport K."/>
            <person name="Detter J.C."/>
            <person name="Han C."/>
            <person name="Tapia R."/>
            <person name="Land M."/>
            <person name="Hauser L."/>
            <person name="Chang Y.-J."/>
            <person name="Jeffries C."/>
            <person name="Kyrpides N."/>
            <person name="Ivanova N."/>
            <person name="Mikhailova N."/>
            <person name="Blumer-Schuette S.E."/>
            <person name="Kelly R.M."/>
            <person name="Woyke T."/>
        </authorList>
    </citation>
    <scope>NUCLEOTIDE SEQUENCE</scope>
    <source>
        <strain>108</strain>
    </source>
</reference>
<proteinExistence type="inferred from homology"/>
<gene>
    <name evidence="9" type="ordered locus">Calhy_2444</name>
</gene>
<dbReference type="CDD" id="cd06261">
    <property type="entry name" value="TM_PBP2"/>
    <property type="match status" value="1"/>
</dbReference>
<dbReference type="AlphaFoldDB" id="E4Q993"/>
<dbReference type="STRING" id="632292.Calhy_2444"/>
<evidence type="ECO:0000256" key="1">
    <source>
        <dbReference type="ARBA" id="ARBA00004651"/>
    </source>
</evidence>
<keyword evidence="5 7" id="KW-1133">Transmembrane helix</keyword>
<dbReference type="Pfam" id="PF00528">
    <property type="entry name" value="BPD_transp_1"/>
    <property type="match status" value="1"/>
</dbReference>
<dbReference type="RefSeq" id="WP_013404283.1">
    <property type="nucleotide sequence ID" value="NC_014652.1"/>
</dbReference>
<dbReference type="SUPFAM" id="SSF161098">
    <property type="entry name" value="MetI-like"/>
    <property type="match status" value="1"/>
</dbReference>
<dbReference type="InterPro" id="IPR035906">
    <property type="entry name" value="MetI-like_sf"/>
</dbReference>
<keyword evidence="6 7" id="KW-0472">Membrane</keyword>
<evidence type="ECO:0000256" key="3">
    <source>
        <dbReference type="ARBA" id="ARBA00022475"/>
    </source>
</evidence>
<evidence type="ECO:0000256" key="7">
    <source>
        <dbReference type="RuleBase" id="RU363032"/>
    </source>
</evidence>
<evidence type="ECO:0000256" key="4">
    <source>
        <dbReference type="ARBA" id="ARBA00022692"/>
    </source>
</evidence>
<dbReference type="EMBL" id="CP002219">
    <property type="protein sequence ID" value="ADQ08142.1"/>
    <property type="molecule type" value="Genomic_DNA"/>
</dbReference>
<dbReference type="Gene3D" id="1.10.3720.10">
    <property type="entry name" value="MetI-like"/>
    <property type="match status" value="1"/>
</dbReference>
<reference evidence="9 10" key="2">
    <citation type="journal article" date="2011" name="J. Bacteriol.">
        <title>Complete genome sequences for the anaerobic, extremely thermophilic plant biomass-degrading bacteria Caldicellulosiruptor hydrothermalis, Caldicellulosiruptor kristjanssonii, Caldicellulosiruptor kronotskyensis, Caldicellulosiruptor owensenis, and Caldicellulosiruptor lactoaceticus.</title>
        <authorList>
            <person name="Blumer-Schuette S.E."/>
            <person name="Ozdemir I."/>
            <person name="Mistry D."/>
            <person name="Lucas S."/>
            <person name="Lapidus A."/>
            <person name="Cheng J.F."/>
            <person name="Goodwin L.A."/>
            <person name="Pitluck S."/>
            <person name="Land M.L."/>
            <person name="Hauser L.J."/>
            <person name="Woyke T."/>
            <person name="Mikhailova N."/>
            <person name="Pati A."/>
            <person name="Kyrpides N.C."/>
            <person name="Ivanova N."/>
            <person name="Detter J.C."/>
            <person name="Walston-Davenport K."/>
            <person name="Han S."/>
            <person name="Adams M.W."/>
            <person name="Kelly R.M."/>
        </authorList>
    </citation>
    <scope>NUCLEOTIDE SEQUENCE [LARGE SCALE GENOMIC DNA]</scope>
    <source>
        <strain evidence="10">DSM 18901 / VKM B-2411 / 108</strain>
    </source>
</reference>
<dbReference type="HOGENOM" id="CLU_016047_1_1_9"/>
<evidence type="ECO:0000256" key="2">
    <source>
        <dbReference type="ARBA" id="ARBA00022448"/>
    </source>
</evidence>
<protein>
    <submittedName>
        <fullName evidence="9">Binding-protein-dependent transport systems inner membrane component</fullName>
    </submittedName>
</protein>
<feature type="transmembrane region" description="Helical" evidence="7">
    <location>
        <begin position="153"/>
        <end position="171"/>
    </location>
</feature>
<evidence type="ECO:0000313" key="9">
    <source>
        <dbReference type="EMBL" id="ADQ08142.1"/>
    </source>
</evidence>
<evidence type="ECO:0000313" key="10">
    <source>
        <dbReference type="Proteomes" id="UP000006890"/>
    </source>
</evidence>
<feature type="transmembrane region" description="Helical" evidence="7">
    <location>
        <begin position="121"/>
        <end position="141"/>
    </location>
</feature>
<dbReference type="PROSITE" id="PS50928">
    <property type="entry name" value="ABC_TM1"/>
    <property type="match status" value="1"/>
</dbReference>
<dbReference type="PANTHER" id="PTHR43744:SF1">
    <property type="entry name" value="BINDING-PROTEIN-DEPENDENT TRANSPORT SYSTEMS INNER MEMBRANE COMPONENT"/>
    <property type="match status" value="1"/>
</dbReference>
<dbReference type="KEGG" id="chd:Calhy_2444"/>
<keyword evidence="3" id="KW-1003">Cell membrane</keyword>
<organism evidence="9 10">
    <name type="scientific">Caldicellulosiruptor hydrothermalis (strain DSM 18901 / VKM B-2411 / 108)</name>
    <dbReference type="NCBI Taxonomy" id="632292"/>
    <lineage>
        <taxon>Bacteria</taxon>
        <taxon>Bacillati</taxon>
        <taxon>Bacillota</taxon>
        <taxon>Bacillota incertae sedis</taxon>
        <taxon>Caldicellulosiruptorales</taxon>
        <taxon>Caldicellulosiruptoraceae</taxon>
        <taxon>Caldicellulosiruptor</taxon>
    </lineage>
</organism>
<dbReference type="InterPro" id="IPR000515">
    <property type="entry name" value="MetI-like"/>
</dbReference>
<feature type="transmembrane region" description="Helical" evidence="7">
    <location>
        <begin position="85"/>
        <end position="109"/>
    </location>
</feature>